<sequence>MTIKDGDIGLYASKVMDDVPEGGGGPSGNLIPWGKSNGIFNDITEIDRAGGDVSIRQLFAAVRTPDTEPLMDANVILSAMPNDPNVSVTLASCGFFARRTDIAAAIAAYLIPGTEWGGFLLENHVQGQASIKIFHRPGTPGPAIGRTLVLVLNEGLPTQVQQYVRVLRVETETQTFTYSSGGGYVDYQASVSSCEITPRLASAFPGSPPNRGFSGDSSKTKIRDTTVADAATYYGAQPLTAVVGLGESVLRVDSIYTQLVPSSRTETASLDQRPAGVRQLTLATAPREIRVAASPHTRRIKVGQENRGFAWVNILRPFPAPNSLAISFAVMGVWYVAADNGAGEISGGGAVGTVNYANGSVSITLPALPDVGSSIIFQWGEASAFVNRSGATGWRAPEHTLRLDHQGIKPGTLVIKWNSGGVLRTATGNAAGQLQGDATGEVNHASGALRLRPKFMIDAGGQFAIDYEFATLVEKSVSVTPDAGGFATITLDTVPAAGSVSVGWITVRNLSASSGASSGGTAAAKEASSTVSYMPLPGGANPPATTTRVPLSNGDIYAKYMAGGGTRALNGETVYIEVGASYGADGYSYAVPDVAGVTWSESEITAGAKDINGTRYKRWGNGSAA</sequence>
<protein>
    <recommendedName>
        <fullName evidence="3">Phage tail protein</fullName>
    </recommendedName>
</protein>
<dbReference type="EMBL" id="CP017420">
    <property type="protein sequence ID" value="AOV00386.1"/>
    <property type="molecule type" value="Genomic_DNA"/>
</dbReference>
<evidence type="ECO:0000313" key="1">
    <source>
        <dbReference type="EMBL" id="AOV00386.1"/>
    </source>
</evidence>
<keyword evidence="2" id="KW-1185">Reference proteome</keyword>
<organism evidence="1 2">
    <name type="scientific">Delftia tsuruhatensis</name>
    <dbReference type="NCBI Taxonomy" id="180282"/>
    <lineage>
        <taxon>Bacteria</taxon>
        <taxon>Pseudomonadati</taxon>
        <taxon>Pseudomonadota</taxon>
        <taxon>Betaproteobacteria</taxon>
        <taxon>Burkholderiales</taxon>
        <taxon>Comamonadaceae</taxon>
        <taxon>Delftia</taxon>
    </lineage>
</organism>
<accession>A0ABN4SAC6</accession>
<evidence type="ECO:0008006" key="3">
    <source>
        <dbReference type="Google" id="ProtNLM"/>
    </source>
</evidence>
<dbReference type="Proteomes" id="UP000095607">
    <property type="component" value="Chromosome"/>
</dbReference>
<proteinExistence type="predicted"/>
<reference evidence="1 2" key="1">
    <citation type="submission" date="2016-09" db="EMBL/GenBank/DDBJ databases">
        <title>Complete genome sequence of Deltia acidovorans CM13 isolated from murine proximal colonic tissue.</title>
        <authorList>
            <person name="Saffarian A."/>
        </authorList>
    </citation>
    <scope>NUCLEOTIDE SEQUENCE [LARGE SCALE GENOMIC DNA]</scope>
    <source>
        <strain evidence="1 2">CM13</strain>
    </source>
</reference>
<dbReference type="RefSeq" id="WP_046239951.1">
    <property type="nucleotide sequence ID" value="NZ_CBCSDN010000023.1"/>
</dbReference>
<name>A0ABN4SAC6_9BURK</name>
<gene>
    <name evidence="1" type="ORF">BI380_02930</name>
</gene>
<evidence type="ECO:0000313" key="2">
    <source>
        <dbReference type="Proteomes" id="UP000095607"/>
    </source>
</evidence>